<protein>
    <recommendedName>
        <fullName evidence="2">PPIase cyclophilin-type domain-containing protein</fullName>
    </recommendedName>
</protein>
<dbReference type="Pfam" id="PF00160">
    <property type="entry name" value="Pro_isomerase"/>
    <property type="match status" value="1"/>
</dbReference>
<dbReference type="PANTHER" id="PTHR47875:SF1">
    <property type="entry name" value="PEPTIDYL-PROLYL CIS-TRANS ISOMERASE CYP28, CHLOROPLASTIC"/>
    <property type="match status" value="1"/>
</dbReference>
<evidence type="ECO:0000313" key="3">
    <source>
        <dbReference type="EMBL" id="CAE0637577.1"/>
    </source>
</evidence>
<keyword evidence="1" id="KW-0732">Signal</keyword>
<proteinExistence type="predicted"/>
<reference evidence="3" key="1">
    <citation type="submission" date="2021-01" db="EMBL/GenBank/DDBJ databases">
        <authorList>
            <person name="Corre E."/>
            <person name="Pelletier E."/>
            <person name="Niang G."/>
            <person name="Scheremetjew M."/>
            <person name="Finn R."/>
            <person name="Kale V."/>
            <person name="Holt S."/>
            <person name="Cochrane G."/>
            <person name="Meng A."/>
            <person name="Brown T."/>
            <person name="Cohen L."/>
        </authorList>
    </citation>
    <scope>NUCLEOTIDE SEQUENCE</scope>
    <source>
        <strain evidence="3">CCMP3107</strain>
    </source>
</reference>
<sequence>MKFFERKKWLLLFLAAWFLFYQEQTCGFSGGLTSKAISARRQTFLEAQQNEHGHQIIFPQAVTRDHFIGLASLASYLAAGLGSPALAAPETPVLSPKITHKVFMDIQIASILNESNNFTSYNDYKGRLVFGLWGEAAPRSVRTALRYFDAGPDPEAPGPTYARGAAMTSRGPTLLEGGRIKGLQQVNIAGSLQYEYRGKVIVGPSAFELSPTKHNRRGLLTRDSFSTGPEFGVTLADAPELDDGRRVVFGELLEGEDVLQALELVPTYQAGSTQPRGSLADDWYRAQRDFFLRAGQAAGDERAVGQVNKLLRRVDIKACGML</sequence>
<dbReference type="EMBL" id="HBIU01035533">
    <property type="protein sequence ID" value="CAE0637577.1"/>
    <property type="molecule type" value="Transcribed_RNA"/>
</dbReference>
<dbReference type="Gene3D" id="2.40.100.10">
    <property type="entry name" value="Cyclophilin-like"/>
    <property type="match status" value="1"/>
</dbReference>
<evidence type="ECO:0000259" key="2">
    <source>
        <dbReference type="PROSITE" id="PS50072"/>
    </source>
</evidence>
<gene>
    <name evidence="3" type="ORF">HAKA00212_LOCUS16354</name>
</gene>
<dbReference type="InterPro" id="IPR002130">
    <property type="entry name" value="Cyclophilin-type_PPIase_dom"/>
</dbReference>
<dbReference type="AlphaFoldDB" id="A0A7S4DA21"/>
<name>A0A7S4DA21_HETAK</name>
<feature type="signal peptide" evidence="1">
    <location>
        <begin position="1"/>
        <end position="27"/>
    </location>
</feature>
<dbReference type="GO" id="GO:0009507">
    <property type="term" value="C:chloroplast"/>
    <property type="evidence" value="ECO:0007669"/>
    <property type="project" value="TreeGrafter"/>
</dbReference>
<dbReference type="InterPro" id="IPR029000">
    <property type="entry name" value="Cyclophilin-like_dom_sf"/>
</dbReference>
<feature type="domain" description="PPIase cyclophilin-type" evidence="2">
    <location>
        <begin position="126"/>
        <end position="275"/>
    </location>
</feature>
<dbReference type="SUPFAM" id="SSF50891">
    <property type="entry name" value="Cyclophilin-like"/>
    <property type="match status" value="1"/>
</dbReference>
<dbReference type="GO" id="GO:0003755">
    <property type="term" value="F:peptidyl-prolyl cis-trans isomerase activity"/>
    <property type="evidence" value="ECO:0007669"/>
    <property type="project" value="InterPro"/>
</dbReference>
<organism evidence="3">
    <name type="scientific">Heterosigma akashiwo</name>
    <name type="common">Chromophytic alga</name>
    <name type="synonym">Heterosigma carterae</name>
    <dbReference type="NCBI Taxonomy" id="2829"/>
    <lineage>
        <taxon>Eukaryota</taxon>
        <taxon>Sar</taxon>
        <taxon>Stramenopiles</taxon>
        <taxon>Ochrophyta</taxon>
        <taxon>Raphidophyceae</taxon>
        <taxon>Chattonellales</taxon>
        <taxon>Chattonellaceae</taxon>
        <taxon>Heterosigma</taxon>
    </lineage>
</organism>
<evidence type="ECO:0000256" key="1">
    <source>
        <dbReference type="SAM" id="SignalP"/>
    </source>
</evidence>
<dbReference type="PANTHER" id="PTHR47875">
    <property type="entry name" value="PEPTIDYL-PROLYL CIS-TRANS ISOMERASE CYP28, CHLOROPLASTIC"/>
    <property type="match status" value="1"/>
</dbReference>
<feature type="chain" id="PRO_5031537925" description="PPIase cyclophilin-type domain-containing protein" evidence="1">
    <location>
        <begin position="28"/>
        <end position="322"/>
    </location>
</feature>
<dbReference type="InterPro" id="IPR044178">
    <property type="entry name" value="CYP28-like"/>
</dbReference>
<dbReference type="PROSITE" id="PS50072">
    <property type="entry name" value="CSA_PPIASE_2"/>
    <property type="match status" value="1"/>
</dbReference>
<accession>A0A7S4DA21</accession>